<accession>Q7UX72</accession>
<reference evidence="1 2" key="1">
    <citation type="journal article" date="2003" name="Proc. Natl. Acad. Sci. U.S.A.">
        <title>Complete genome sequence of the marine planctomycete Pirellula sp. strain 1.</title>
        <authorList>
            <person name="Gloeckner F.O."/>
            <person name="Kube M."/>
            <person name="Bauer M."/>
            <person name="Teeling H."/>
            <person name="Lombardot T."/>
            <person name="Ludwig W."/>
            <person name="Gade D."/>
            <person name="Beck A."/>
            <person name="Borzym K."/>
            <person name="Heitmann K."/>
            <person name="Rabus R."/>
            <person name="Schlesner H."/>
            <person name="Amann R."/>
            <person name="Reinhardt R."/>
        </authorList>
    </citation>
    <scope>NUCLEOTIDE SEQUENCE [LARGE SCALE GENOMIC DNA]</scope>
    <source>
        <strain evidence="2">DSM 10527 / NCIMB 13988 / SH1</strain>
    </source>
</reference>
<dbReference type="KEGG" id="rba:RB1518"/>
<evidence type="ECO:0000313" key="1">
    <source>
        <dbReference type="EMBL" id="CAD72137.1"/>
    </source>
</evidence>
<keyword evidence="2" id="KW-1185">Reference proteome</keyword>
<dbReference type="STRING" id="243090.RB1518"/>
<gene>
    <name evidence="1" type="ordered locus">RB1518</name>
</gene>
<dbReference type="AlphaFoldDB" id="Q7UX72"/>
<dbReference type="InParanoid" id="Q7UX72"/>
<dbReference type="EnsemblBacteria" id="CAD72137">
    <property type="protein sequence ID" value="CAD72137"/>
    <property type="gene ID" value="RB1518"/>
</dbReference>
<evidence type="ECO:0000313" key="2">
    <source>
        <dbReference type="Proteomes" id="UP000001025"/>
    </source>
</evidence>
<name>Q7UX72_RHOBA</name>
<dbReference type="EMBL" id="BX294135">
    <property type="protein sequence ID" value="CAD72137.1"/>
    <property type="molecule type" value="Genomic_DNA"/>
</dbReference>
<organism evidence="1 2">
    <name type="scientific">Rhodopirellula baltica (strain DSM 10527 / NCIMB 13988 / SH1)</name>
    <dbReference type="NCBI Taxonomy" id="243090"/>
    <lineage>
        <taxon>Bacteria</taxon>
        <taxon>Pseudomonadati</taxon>
        <taxon>Planctomycetota</taxon>
        <taxon>Planctomycetia</taxon>
        <taxon>Pirellulales</taxon>
        <taxon>Pirellulaceae</taxon>
        <taxon>Rhodopirellula</taxon>
    </lineage>
</organism>
<sequence>MKVFRHTAAWTPGPAYPPPVFPNIAAYEDASYLQQTSGGLNRIATVSRKTVRLHRLHLSR</sequence>
<proteinExistence type="predicted"/>
<dbReference type="HOGENOM" id="CLU_2938663_0_0_0"/>
<protein>
    <submittedName>
        <fullName evidence="1">Uncharacterized protein</fullName>
    </submittedName>
</protein>
<dbReference type="Proteomes" id="UP000001025">
    <property type="component" value="Chromosome"/>
</dbReference>
<dbReference type="RefSeq" id="WP_011118408.1">
    <property type="nucleotide sequence ID" value="NC_005027.1"/>
</dbReference>